<organism evidence="2 3">
    <name type="scientific">Tritrichomonas musculus</name>
    <dbReference type="NCBI Taxonomy" id="1915356"/>
    <lineage>
        <taxon>Eukaryota</taxon>
        <taxon>Metamonada</taxon>
        <taxon>Parabasalia</taxon>
        <taxon>Tritrichomonadida</taxon>
        <taxon>Tritrichomonadidae</taxon>
        <taxon>Tritrichomonas</taxon>
    </lineage>
</organism>
<dbReference type="PANTHER" id="PTHR12849:SF0">
    <property type="entry name" value="LARIAT DEBRANCHING ENZYME"/>
    <property type="match status" value="1"/>
</dbReference>
<evidence type="ECO:0000313" key="3">
    <source>
        <dbReference type="Proteomes" id="UP001470230"/>
    </source>
</evidence>
<gene>
    <name evidence="2" type="ORF">M9Y10_028668</name>
</gene>
<name>A0ABR2KJZ5_9EUKA</name>
<sequence length="354" mass="40863">MSNLKIFVTGCLHGEWDLLCDTVEQLIQQGDQIDLIIVTGDAQTMRFEEDLNSFAAPLKYRQLGTFYKLYNGERKIPRPTIVVGGNHEASDLLHLLPFGGWLAPNIFYTGRANSLLVGDVPITAISGVYKPDYYFEKVNEIYPIRSQLDLHKCYHIRAFSDFQILGLDNTQIMVSHDWPAGIPKTYGGAYLQRRKNYLIEADKNNTFGLDKGMEILKKLKPSVWFASHHHITFKAEIDGTSFVAIPKPTRRDWFVVGDVENSSEILPFKYRGEWLSILKATSTEMDDPSILKNVNWDERWEKLKSQMEKVDDCPVGPFELNPYEYTAQFCTEHNIYCPNKEIREYMEKKKNQKD</sequence>
<dbReference type="Proteomes" id="UP001470230">
    <property type="component" value="Unassembled WGS sequence"/>
</dbReference>
<evidence type="ECO:0000313" key="2">
    <source>
        <dbReference type="EMBL" id="KAK8891459.1"/>
    </source>
</evidence>
<accession>A0ABR2KJZ5</accession>
<dbReference type="SUPFAM" id="SSF56300">
    <property type="entry name" value="Metallo-dependent phosphatases"/>
    <property type="match status" value="1"/>
</dbReference>
<proteinExistence type="predicted"/>
<dbReference type="Pfam" id="PF00149">
    <property type="entry name" value="Metallophos"/>
    <property type="match status" value="1"/>
</dbReference>
<dbReference type="InterPro" id="IPR004843">
    <property type="entry name" value="Calcineurin-like_PHP"/>
</dbReference>
<reference evidence="2 3" key="1">
    <citation type="submission" date="2024-04" db="EMBL/GenBank/DDBJ databases">
        <title>Tritrichomonas musculus Genome.</title>
        <authorList>
            <person name="Alves-Ferreira E."/>
            <person name="Grigg M."/>
            <person name="Lorenzi H."/>
            <person name="Galac M."/>
        </authorList>
    </citation>
    <scope>NUCLEOTIDE SEQUENCE [LARGE SCALE GENOMIC DNA]</scope>
    <source>
        <strain evidence="2 3">EAF2021</strain>
    </source>
</reference>
<keyword evidence="3" id="KW-1185">Reference proteome</keyword>
<comment type="caution">
    <text evidence="2">The sequence shown here is derived from an EMBL/GenBank/DDBJ whole genome shotgun (WGS) entry which is preliminary data.</text>
</comment>
<evidence type="ECO:0000259" key="1">
    <source>
        <dbReference type="Pfam" id="PF00149"/>
    </source>
</evidence>
<feature type="domain" description="Calcineurin-like phosphoesterase" evidence="1">
    <location>
        <begin position="4"/>
        <end position="231"/>
    </location>
</feature>
<protein>
    <submittedName>
        <fullName evidence="2">Lariat debranching enzyme</fullName>
    </submittedName>
</protein>
<dbReference type="EMBL" id="JAPFFF010000004">
    <property type="protein sequence ID" value="KAK8891459.1"/>
    <property type="molecule type" value="Genomic_DNA"/>
</dbReference>
<dbReference type="InterPro" id="IPR029052">
    <property type="entry name" value="Metallo-depent_PP-like"/>
</dbReference>
<dbReference type="PANTHER" id="PTHR12849">
    <property type="entry name" value="RNA LARIAT DEBRANCHING ENZYME"/>
    <property type="match status" value="1"/>
</dbReference>
<dbReference type="Gene3D" id="3.60.21.10">
    <property type="match status" value="1"/>
</dbReference>